<keyword evidence="2" id="KW-1185">Reference proteome</keyword>
<dbReference type="EMBL" id="JBHTBL010000008">
    <property type="protein sequence ID" value="MFC7324986.1"/>
    <property type="molecule type" value="Genomic_DNA"/>
</dbReference>
<proteinExistence type="predicted"/>
<organism evidence="1 2">
    <name type="scientific">Halorubrum rutilum</name>
    <dbReference type="NCBI Taxonomy" id="1364933"/>
    <lineage>
        <taxon>Archaea</taxon>
        <taxon>Methanobacteriati</taxon>
        <taxon>Methanobacteriota</taxon>
        <taxon>Stenosarchaea group</taxon>
        <taxon>Halobacteria</taxon>
        <taxon>Halobacteriales</taxon>
        <taxon>Haloferacaceae</taxon>
        <taxon>Halorubrum</taxon>
    </lineage>
</organism>
<dbReference type="AlphaFoldDB" id="A0ABD6ALL2"/>
<dbReference type="RefSeq" id="WP_256409177.1">
    <property type="nucleotide sequence ID" value="NZ_JANHDN010000004.1"/>
</dbReference>
<evidence type="ECO:0000313" key="2">
    <source>
        <dbReference type="Proteomes" id="UP001596545"/>
    </source>
</evidence>
<dbReference type="Proteomes" id="UP001596545">
    <property type="component" value="Unassembled WGS sequence"/>
</dbReference>
<name>A0ABD6ALL2_9EURY</name>
<sequence length="82" mass="8744">MTDIAAAVRDAFEHTDYDLGDVAVNRRQVRVPVLREGADPDALRAVIEEALGADAVAGVTVTTETIDGDDGIGTVVSFRYRP</sequence>
<gene>
    <name evidence="1" type="ORF">ACFQMF_10390</name>
</gene>
<accession>A0ABD6ALL2</accession>
<comment type="caution">
    <text evidence="1">The sequence shown here is derived from an EMBL/GenBank/DDBJ whole genome shotgun (WGS) entry which is preliminary data.</text>
</comment>
<evidence type="ECO:0000313" key="1">
    <source>
        <dbReference type="EMBL" id="MFC7324986.1"/>
    </source>
</evidence>
<protein>
    <submittedName>
        <fullName evidence="1">Uncharacterized protein</fullName>
    </submittedName>
</protein>
<reference evidence="1 2" key="1">
    <citation type="journal article" date="2019" name="Int. J. Syst. Evol. Microbiol.">
        <title>The Global Catalogue of Microorganisms (GCM) 10K type strain sequencing project: providing services to taxonomists for standard genome sequencing and annotation.</title>
        <authorList>
            <consortium name="The Broad Institute Genomics Platform"/>
            <consortium name="The Broad Institute Genome Sequencing Center for Infectious Disease"/>
            <person name="Wu L."/>
            <person name="Ma J."/>
        </authorList>
    </citation>
    <scope>NUCLEOTIDE SEQUENCE [LARGE SCALE GENOMIC DNA]</scope>
    <source>
        <strain evidence="1 2">CGMCC 1.12554</strain>
    </source>
</reference>